<dbReference type="Gene3D" id="3.90.1310.10">
    <property type="entry name" value="Penicillin-binding protein 2a (Domain 2)"/>
    <property type="match status" value="1"/>
</dbReference>
<evidence type="ECO:0000313" key="6">
    <source>
        <dbReference type="EMBL" id="MFD3394833.1"/>
    </source>
</evidence>
<evidence type="ECO:0000313" key="7">
    <source>
        <dbReference type="Proteomes" id="UP001598138"/>
    </source>
</evidence>
<keyword evidence="4" id="KW-0812">Transmembrane</keyword>
<dbReference type="Proteomes" id="UP001598138">
    <property type="component" value="Unassembled WGS sequence"/>
</dbReference>
<dbReference type="SUPFAM" id="SSF54184">
    <property type="entry name" value="Penicillin-binding protein 2x (pbp-2x), c-terminal domain"/>
    <property type="match status" value="1"/>
</dbReference>
<dbReference type="SUPFAM" id="SSF56519">
    <property type="entry name" value="Penicillin binding protein dimerisation domain"/>
    <property type="match status" value="1"/>
</dbReference>
<evidence type="ECO:0000256" key="3">
    <source>
        <dbReference type="ARBA" id="ARBA00023136"/>
    </source>
</evidence>
<dbReference type="Gene3D" id="3.40.710.10">
    <property type="entry name" value="DD-peptidase/beta-lactamase superfamily"/>
    <property type="match status" value="1"/>
</dbReference>
<proteinExistence type="predicted"/>
<sequence length="712" mass="80565">MAAPKRQNIRQNITFRFRIFFIIMLAAFLLLVGNLYKVVFIQGPELREEASSIYIKERMVDATRGNIYSDDGSLLATSLPKYRLGMDPSVYNKSTKAEKLFTAHVRELAEHLANFFKDRTADEYYDKIVSAKKNKRTYLLLNNRLLDFQERKLVMNFPLFRENKKSPVKTGIVFDKVNVRYAPFGQMAYRTVGYMKDKVKVGLEGAFDKELRGIPGKGYFAKMDKNTWRPVENTPEIIPQRGVDLQTTLDVDIQDIVELSLMKALADFKGNYATAIVMETATGEIKAISNLTKNASSPTGYSEFANHAIEVSENDPGSVFKLPSMMAMLEETNMPLTDMVTTGGKYTVFNRTMSDSHDYGTITVQGVIEHSSNIGTIKLMQRVFSQKQAKYYDYLKKFHLIDPLDFQIKPRYEKPKFPLPPKWDALQYMWSSVGYSSNSSPLHLLTFYNAIANNGYWIQPIIVKKATIGNEVITDFTQTQKKDKEPICSPETLKKIKIMLEGVVERGTGTNLKGTAYGIAGKTGTAQRRVNGQYIKGTYYVSFIGYFPVKNPKYTMLVAMDKPEGSSEGTYARQVTAPVFKDIADHIYSRDMKLQRRLSGYLPDSLNNAKLTHMIHPLDHGVLYSNLGFPKVEEDGRWMQFSLDKKAVQNVPVSLLPKVVPNVMGMNLRDALFALENRGFKVRAQGMGNVTSQSIPAGTPLRKNALMLIQLH</sequence>
<dbReference type="InterPro" id="IPR005311">
    <property type="entry name" value="PBP_dimer"/>
</dbReference>
<dbReference type="Gene3D" id="3.30.10.20">
    <property type="match status" value="1"/>
</dbReference>
<dbReference type="InterPro" id="IPR001460">
    <property type="entry name" value="PCN-bd_Tpept"/>
</dbReference>
<keyword evidence="4" id="KW-1133">Transmembrane helix</keyword>
<feature type="transmembrane region" description="Helical" evidence="4">
    <location>
        <begin position="15"/>
        <end position="36"/>
    </location>
</feature>
<keyword evidence="2" id="KW-0378">Hydrolase</keyword>
<organism evidence="6 7">
    <name type="scientific">Aquirufa avitistagni</name>
    <dbReference type="NCBI Taxonomy" id="3104728"/>
    <lineage>
        <taxon>Bacteria</taxon>
        <taxon>Pseudomonadati</taxon>
        <taxon>Bacteroidota</taxon>
        <taxon>Cytophagia</taxon>
        <taxon>Cytophagales</taxon>
        <taxon>Flectobacillaceae</taxon>
        <taxon>Aquirufa</taxon>
    </lineage>
</organism>
<dbReference type="PROSITE" id="PS51178">
    <property type="entry name" value="PASTA"/>
    <property type="match status" value="1"/>
</dbReference>
<dbReference type="PANTHER" id="PTHR30627">
    <property type="entry name" value="PEPTIDOGLYCAN D,D-TRANSPEPTIDASE"/>
    <property type="match status" value="1"/>
</dbReference>
<dbReference type="InterPro" id="IPR036138">
    <property type="entry name" value="PBP_dimer_sf"/>
</dbReference>
<feature type="domain" description="PASTA" evidence="5">
    <location>
        <begin position="658"/>
        <end position="710"/>
    </location>
</feature>
<dbReference type="SUPFAM" id="SSF56601">
    <property type="entry name" value="beta-lactamase/transpeptidase-like"/>
    <property type="match status" value="1"/>
</dbReference>
<evidence type="ECO:0000256" key="4">
    <source>
        <dbReference type="SAM" id="Phobius"/>
    </source>
</evidence>
<reference evidence="6 7" key="1">
    <citation type="submission" date="2024-03" db="EMBL/GenBank/DDBJ databases">
        <title>Aquirufa genome sequencing.</title>
        <authorList>
            <person name="Pitt A."/>
            <person name="Hahn M.W."/>
        </authorList>
    </citation>
    <scope>NUCLEOTIDE SEQUENCE [LARGE SCALE GENOMIC DNA]</scope>
    <source>
        <strain evidence="6 7">OSTEICH-129V</strain>
    </source>
</reference>
<keyword evidence="2" id="KW-0121">Carboxypeptidase</keyword>
<keyword evidence="2" id="KW-0645">Protease</keyword>
<keyword evidence="3 4" id="KW-0472">Membrane</keyword>
<dbReference type="RefSeq" id="WP_377983707.1">
    <property type="nucleotide sequence ID" value="NZ_JBBKXZ010000003.1"/>
</dbReference>
<dbReference type="Gene3D" id="3.30.450.330">
    <property type="match status" value="1"/>
</dbReference>
<dbReference type="CDD" id="cd06575">
    <property type="entry name" value="PASTA_Pbp2x-like_2"/>
    <property type="match status" value="1"/>
</dbReference>
<evidence type="ECO:0000256" key="1">
    <source>
        <dbReference type="ARBA" id="ARBA00004370"/>
    </source>
</evidence>
<comment type="caution">
    <text evidence="6">The sequence shown here is derived from an EMBL/GenBank/DDBJ whole genome shotgun (WGS) entry which is preliminary data.</text>
</comment>
<dbReference type="InterPro" id="IPR050515">
    <property type="entry name" value="Beta-lactam/transpept"/>
</dbReference>
<dbReference type="EMBL" id="JBBKXZ010000003">
    <property type="protein sequence ID" value="MFD3394833.1"/>
    <property type="molecule type" value="Genomic_DNA"/>
</dbReference>
<dbReference type="Pfam" id="PF03793">
    <property type="entry name" value="PASTA"/>
    <property type="match status" value="1"/>
</dbReference>
<dbReference type="PANTHER" id="PTHR30627:SF1">
    <property type="entry name" value="PEPTIDOGLYCAN D,D-TRANSPEPTIDASE FTSI"/>
    <property type="match status" value="1"/>
</dbReference>
<name>A0ABW6DH55_9BACT</name>
<accession>A0ABW6DH55</accession>
<comment type="subcellular location">
    <subcellularLocation>
        <location evidence="1">Membrane</location>
    </subcellularLocation>
</comment>
<dbReference type="Pfam" id="PF00905">
    <property type="entry name" value="Transpeptidase"/>
    <property type="match status" value="1"/>
</dbReference>
<keyword evidence="7" id="KW-1185">Reference proteome</keyword>
<dbReference type="InterPro" id="IPR012338">
    <property type="entry name" value="Beta-lactam/transpept-like"/>
</dbReference>
<dbReference type="InterPro" id="IPR005543">
    <property type="entry name" value="PASTA_dom"/>
</dbReference>
<protein>
    <submittedName>
        <fullName evidence="6">Penicillin-binding protein</fullName>
    </submittedName>
</protein>
<evidence type="ECO:0000256" key="2">
    <source>
        <dbReference type="ARBA" id="ARBA00022645"/>
    </source>
</evidence>
<dbReference type="Pfam" id="PF03717">
    <property type="entry name" value="PBP_dimer"/>
    <property type="match status" value="1"/>
</dbReference>
<evidence type="ECO:0000259" key="5">
    <source>
        <dbReference type="PROSITE" id="PS51178"/>
    </source>
</evidence>
<gene>
    <name evidence="6" type="ORF">U0R10_09370</name>
</gene>